<organism evidence="3 4">
    <name type="scientific">Paracoccus liaowanqingii</name>
    <dbReference type="NCBI Taxonomy" id="2560053"/>
    <lineage>
        <taxon>Bacteria</taxon>
        <taxon>Pseudomonadati</taxon>
        <taxon>Pseudomonadota</taxon>
        <taxon>Alphaproteobacteria</taxon>
        <taxon>Rhodobacterales</taxon>
        <taxon>Paracoccaceae</taxon>
        <taxon>Paracoccus</taxon>
    </lineage>
</organism>
<gene>
    <name evidence="3" type="ORF">E4191_21210</name>
</gene>
<feature type="domain" description="Malonyl-CoA decarboxylase C-terminal" evidence="1">
    <location>
        <begin position="239"/>
        <end position="475"/>
    </location>
</feature>
<dbReference type="Pfam" id="PF05292">
    <property type="entry name" value="MCD"/>
    <property type="match status" value="1"/>
</dbReference>
<dbReference type="InterPro" id="IPR007956">
    <property type="entry name" value="Malonyl_CoA_deC_C"/>
</dbReference>
<evidence type="ECO:0000313" key="3">
    <source>
        <dbReference type="EMBL" id="QDA36617.1"/>
    </source>
</evidence>
<dbReference type="AlphaFoldDB" id="A0A4Y5SSX8"/>
<protein>
    <submittedName>
        <fullName evidence="3">MCD, Malonyl-CoA decarboxylase MCD</fullName>
    </submittedName>
</protein>
<dbReference type="Pfam" id="PF17408">
    <property type="entry name" value="MCD_N"/>
    <property type="match status" value="1"/>
</dbReference>
<dbReference type="Proteomes" id="UP000296374">
    <property type="component" value="Plasmid unnamed3"/>
</dbReference>
<keyword evidence="3" id="KW-0614">Plasmid</keyword>
<sequence length="504" mass="54849">MRTPGAKRPSTMAFSKARRMRCAVGRVMAACARKVQSSHPKGAEKSMRRVVIYNRPESVYIESRGGSHHGQAETGVPVGFRRGHHPAQAGGEAETLQALARPASERARVACTVLMGRIGDAARVAVAEQALSAYAELDADQRLAFFRSMRDDHGVDPQAIREAYAAWDKAPDAAAVADLFRVVEPARQTLLRRLNLAPGATLQLVRMRQDLLAAMRADPGLAPIDQDFAHLLASWFNRGFLTMRRIDWNAPAAILEKLIEYESVHRMEGWGDLKRRLAENDRRLYAFFHPATGDEPLIFVEVALTQGMPDAIGPILTAPEAKLPEPADTAVFYSINNSLAGLKGVSFGNFLIKQVVAVLKAELPELKTFVTLSPVPGFAAWLAAQTDAPATELRTALAGDWPSNPGAVVALRPQVMAVAARYILQARARGGQPADPVARFHLGNGAAAHRLNWPADLSASAQKTAHGLMINYLYELDRIEDRHEAFIRDGTVAHGPQLAEALKG</sequence>
<dbReference type="GO" id="GO:0006633">
    <property type="term" value="P:fatty acid biosynthetic process"/>
    <property type="evidence" value="ECO:0007669"/>
    <property type="project" value="InterPro"/>
</dbReference>
<accession>A0A4Y5SSX8</accession>
<evidence type="ECO:0000313" key="4">
    <source>
        <dbReference type="Proteomes" id="UP000296374"/>
    </source>
</evidence>
<feature type="domain" description="Malonyl-CoA decarboxylase N-terminal" evidence="2">
    <location>
        <begin position="154"/>
        <end position="236"/>
    </location>
</feature>
<name>A0A4Y5SSX8_9RHOB</name>
<proteinExistence type="predicted"/>
<dbReference type="InterPro" id="IPR038351">
    <property type="entry name" value="MCD_N_sf"/>
</dbReference>
<evidence type="ECO:0000259" key="2">
    <source>
        <dbReference type="Pfam" id="PF17408"/>
    </source>
</evidence>
<dbReference type="PANTHER" id="PTHR28641">
    <property type="match status" value="1"/>
</dbReference>
<evidence type="ECO:0000259" key="1">
    <source>
        <dbReference type="Pfam" id="PF05292"/>
    </source>
</evidence>
<dbReference type="InterPro" id="IPR038917">
    <property type="entry name" value="Malonyl_CoA_deC"/>
</dbReference>
<geneLocation type="plasmid" evidence="3 4">
    <name>unnamed3</name>
</geneLocation>
<dbReference type="InterPro" id="IPR035372">
    <property type="entry name" value="MCD_N"/>
</dbReference>
<dbReference type="Gene3D" id="1.20.140.90">
    <property type="entry name" value="Malonyl-CoA decarboxylase, oligemerization domain"/>
    <property type="match status" value="1"/>
</dbReference>
<dbReference type="EMBL" id="CP040764">
    <property type="protein sequence ID" value="QDA36617.1"/>
    <property type="molecule type" value="Genomic_DNA"/>
</dbReference>
<dbReference type="PANTHER" id="PTHR28641:SF1">
    <property type="entry name" value="MALONYL-COA DECARBOXYLASE, MITOCHONDRIAL"/>
    <property type="match status" value="1"/>
</dbReference>
<dbReference type="KEGG" id="plia:E4191_21210"/>
<dbReference type="Gene3D" id="3.40.630.150">
    <property type="entry name" value="Malonyl-CoA decarboxylase, catalytic domain"/>
    <property type="match status" value="1"/>
</dbReference>
<reference evidence="4" key="1">
    <citation type="submission" date="2019-05" db="EMBL/GenBank/DDBJ databases">
        <title>Tamlana fucoidanivorans sp. nov., isolated from the surface of algae collected from Fujian province in China.</title>
        <authorList>
            <person name="Li J."/>
        </authorList>
    </citation>
    <scope>NUCLEOTIDE SEQUENCE [LARGE SCALE GENOMIC DNA]</scope>
    <source>
        <strain evidence="4">2251</strain>
        <plasmid evidence="4">unnamed3</plasmid>
    </source>
</reference>
<dbReference type="GO" id="GO:0050080">
    <property type="term" value="F:malonyl-CoA decarboxylase activity"/>
    <property type="evidence" value="ECO:0007669"/>
    <property type="project" value="InterPro"/>
</dbReference>
<dbReference type="InterPro" id="IPR042303">
    <property type="entry name" value="Malonyl_CoA_deC_C_sf"/>
</dbReference>